<dbReference type="InterPro" id="IPR003594">
    <property type="entry name" value="HATPase_dom"/>
</dbReference>
<dbReference type="Gene3D" id="3.30.565.10">
    <property type="entry name" value="Histidine kinase-like ATPase, C-terminal domain"/>
    <property type="match status" value="1"/>
</dbReference>
<evidence type="ECO:0000313" key="2">
    <source>
        <dbReference type="EMBL" id="MDG0866970.1"/>
    </source>
</evidence>
<dbReference type="CDD" id="cd16934">
    <property type="entry name" value="HATPase_RsbT-like"/>
    <property type="match status" value="1"/>
</dbReference>
<dbReference type="EMBL" id="WMBE01000002">
    <property type="protein sequence ID" value="MDG0866970.1"/>
    <property type="molecule type" value="Genomic_DNA"/>
</dbReference>
<reference evidence="4 5" key="1">
    <citation type="submission" date="2019-11" db="EMBL/GenBank/DDBJ databases">
        <authorList>
            <person name="Cho J.-C."/>
        </authorList>
    </citation>
    <scope>NUCLEOTIDE SEQUENCE [LARGE SCALE GENOMIC DNA]</scope>
    <source>
        <strain evidence="3 4">JH1073</strain>
        <strain evidence="2 5">JH702</strain>
    </source>
</reference>
<evidence type="ECO:0000313" key="5">
    <source>
        <dbReference type="Proteomes" id="UP001321249"/>
    </source>
</evidence>
<evidence type="ECO:0000313" key="3">
    <source>
        <dbReference type="EMBL" id="WFG38386.1"/>
    </source>
</evidence>
<reference evidence="4" key="3">
    <citation type="submission" date="2023-06" db="EMBL/GenBank/DDBJ databases">
        <title>Pangenomics reveal diversification of enzyme families and niche specialization in globally abundant SAR202 bacteria.</title>
        <authorList>
            <person name="Saw J.H.W."/>
        </authorList>
    </citation>
    <scope>NUCLEOTIDE SEQUENCE [LARGE SCALE GENOMIC DNA]</scope>
    <source>
        <strain evidence="4">JH1073</strain>
    </source>
</reference>
<dbReference type="Proteomes" id="UP001321249">
    <property type="component" value="Unassembled WGS sequence"/>
</dbReference>
<dbReference type="Proteomes" id="UP001219901">
    <property type="component" value="Chromosome"/>
</dbReference>
<keyword evidence="4" id="KW-1185">Reference proteome</keyword>
<dbReference type="AlphaFoldDB" id="A0AAJ5ZGM1"/>
<evidence type="ECO:0000313" key="4">
    <source>
        <dbReference type="Proteomes" id="UP001219901"/>
    </source>
</evidence>
<accession>A0AAJ5ZGM1</accession>
<evidence type="ECO:0000259" key="1">
    <source>
        <dbReference type="SMART" id="SM00387"/>
    </source>
</evidence>
<dbReference type="SUPFAM" id="SSF55874">
    <property type="entry name" value="ATPase domain of HSP90 chaperone/DNA topoisomerase II/histidine kinase"/>
    <property type="match status" value="1"/>
</dbReference>
<reference evidence="3" key="2">
    <citation type="journal article" date="2023" name="Nat. Commun.">
        <title>Cultivation of marine bacteria of the SAR202 clade.</title>
        <authorList>
            <person name="Lim Y."/>
            <person name="Seo J.H."/>
            <person name="Giovannoni S.J."/>
            <person name="Kang I."/>
            <person name="Cho J.C."/>
        </authorList>
    </citation>
    <scope>NUCLEOTIDE SEQUENCE</scope>
    <source>
        <strain evidence="3">JH1073</strain>
    </source>
</reference>
<dbReference type="Pfam" id="PF02518">
    <property type="entry name" value="HATPase_c"/>
    <property type="match status" value="1"/>
</dbReference>
<dbReference type="EMBL" id="CP046147">
    <property type="protein sequence ID" value="WFG38386.1"/>
    <property type="molecule type" value="Genomic_DNA"/>
</dbReference>
<protein>
    <submittedName>
        <fullName evidence="3">Anti-sigma regulatory factor</fullName>
    </submittedName>
</protein>
<name>A0AAJ5ZGM1_9CHLR</name>
<dbReference type="InterPro" id="IPR036890">
    <property type="entry name" value="HATPase_C_sf"/>
</dbReference>
<feature type="domain" description="Histidine kinase/HSP90-like ATPase" evidence="1">
    <location>
        <begin position="36"/>
        <end position="135"/>
    </location>
</feature>
<dbReference type="RefSeq" id="WP_342824864.1">
    <property type="nucleotide sequence ID" value="NZ_CP046146.1"/>
</dbReference>
<proteinExistence type="predicted"/>
<sequence length="136" mass="14960">MTTITPELIRIVRDTDVVTARRYGRDMAKKIGFGSADQTRLATAISELTRNVIKYADNGECLIYDESNESCNKIRVVVEDHGPGIPDIETAMADGYTTGGTLGAGLPGTRRLVNEFNISSEPGHTRVEITMEKQVW</sequence>
<dbReference type="SMART" id="SM00387">
    <property type="entry name" value="HATPase_c"/>
    <property type="match status" value="1"/>
</dbReference>
<gene>
    <name evidence="2" type="ORF">GKO46_07780</name>
    <name evidence="3" type="ORF">GKO48_01785</name>
</gene>
<organism evidence="3 4">
    <name type="scientific">Candidatus Lucifugimonas marina</name>
    <dbReference type="NCBI Taxonomy" id="3038979"/>
    <lineage>
        <taxon>Bacteria</taxon>
        <taxon>Bacillati</taxon>
        <taxon>Chloroflexota</taxon>
        <taxon>Dehalococcoidia</taxon>
        <taxon>SAR202 cluster</taxon>
        <taxon>Candidatus Lucifugimonadales</taxon>
        <taxon>Candidatus Lucifugimonadaceae</taxon>
        <taxon>Candidatus Lucifugimonas</taxon>
    </lineage>
</organism>